<dbReference type="GO" id="GO:0003677">
    <property type="term" value="F:DNA binding"/>
    <property type="evidence" value="ECO:0007669"/>
    <property type="project" value="UniProtKB-KW"/>
</dbReference>
<feature type="coiled-coil region" evidence="1">
    <location>
        <begin position="187"/>
        <end position="214"/>
    </location>
</feature>
<comment type="caution">
    <text evidence="2">The sequence shown here is derived from an EMBL/GenBank/DDBJ whole genome shotgun (WGS) entry which is preliminary data.</text>
</comment>
<protein>
    <submittedName>
        <fullName evidence="2">DNA-binding GntR family transcriptional regulator</fullName>
    </submittedName>
</protein>
<sequence>MVGRHSDARERVQFRSLGRRPPACGRRYKIRTSQAPEDIPVCECNPSSRINRAIEKKPRQINGCIGHGRGLMKGVAIRLASFVKHDPTQEEAVKPHAQKRTYRFVKSYITRNVLSDSVPINVREISTVLGVSPVPVREALFRVSHEGLIDFVSEKGFYPKKLSHSDVLHACAISKAVAVSALDESFLARHEISIRKLETSAKRFSRELSEATRTAHAFWWIESFLRRLVTVCYHRQPRWHLLSILDQTVAFRRAVSDEKQASLGLARMLVRLVEQFARRGIIDVKQAISDLIEHETVRLSQGYPDYAEAVARARRRHNISDGAIEGVLFSARTSSYLEIPEPTHEARR</sequence>
<keyword evidence="2" id="KW-0238">DNA-binding</keyword>
<evidence type="ECO:0000256" key="1">
    <source>
        <dbReference type="SAM" id="Coils"/>
    </source>
</evidence>
<gene>
    <name evidence="2" type="ORF">EV129_11858</name>
</gene>
<proteinExistence type="predicted"/>
<dbReference type="Gene3D" id="1.10.10.10">
    <property type="entry name" value="Winged helix-like DNA-binding domain superfamily/Winged helix DNA-binding domain"/>
    <property type="match status" value="1"/>
</dbReference>
<keyword evidence="1" id="KW-0175">Coiled coil</keyword>
<name>A0A4R3RMU1_9HYPH</name>
<evidence type="ECO:0000313" key="2">
    <source>
        <dbReference type="EMBL" id="TCU32836.1"/>
    </source>
</evidence>
<dbReference type="SUPFAM" id="SSF46785">
    <property type="entry name" value="Winged helix' DNA-binding domain"/>
    <property type="match status" value="1"/>
</dbReference>
<dbReference type="InterPro" id="IPR036388">
    <property type="entry name" value="WH-like_DNA-bd_sf"/>
</dbReference>
<accession>A0A4R3RMU1</accession>
<reference evidence="2 3" key="1">
    <citation type="submission" date="2019-03" db="EMBL/GenBank/DDBJ databases">
        <title>Genomic Encyclopedia of Type Strains, Phase IV (KMG-V): Genome sequencing to study the core and pangenomes of soil and plant-associated prokaryotes.</title>
        <authorList>
            <person name="Whitman W."/>
        </authorList>
    </citation>
    <scope>NUCLEOTIDE SEQUENCE [LARGE SCALE GENOMIC DNA]</scope>
    <source>
        <strain evidence="2 3">IE4868</strain>
    </source>
</reference>
<organism evidence="2 3">
    <name type="scientific">Rhizobium azibense</name>
    <dbReference type="NCBI Taxonomy" id="1136135"/>
    <lineage>
        <taxon>Bacteria</taxon>
        <taxon>Pseudomonadati</taxon>
        <taxon>Pseudomonadota</taxon>
        <taxon>Alphaproteobacteria</taxon>
        <taxon>Hyphomicrobiales</taxon>
        <taxon>Rhizobiaceae</taxon>
        <taxon>Rhizobium/Agrobacterium group</taxon>
        <taxon>Rhizobium</taxon>
    </lineage>
</organism>
<evidence type="ECO:0000313" key="3">
    <source>
        <dbReference type="Proteomes" id="UP000295507"/>
    </source>
</evidence>
<dbReference type="Proteomes" id="UP000295507">
    <property type="component" value="Unassembled WGS sequence"/>
</dbReference>
<dbReference type="AlphaFoldDB" id="A0A4R3RMU1"/>
<dbReference type="InterPro" id="IPR036390">
    <property type="entry name" value="WH_DNA-bd_sf"/>
</dbReference>
<dbReference type="EMBL" id="SMBK01000018">
    <property type="protein sequence ID" value="TCU32836.1"/>
    <property type="molecule type" value="Genomic_DNA"/>
</dbReference>